<evidence type="ECO:0000313" key="2">
    <source>
        <dbReference type="EMBL" id="GKV18553.1"/>
    </source>
</evidence>
<sequence>MRDRKMILWHKSSLPFQDVLRWYIFVNSYCMAAPLFFSL</sequence>
<comment type="caution">
    <text evidence="2">The sequence shown here is derived from an EMBL/GenBank/DDBJ whole genome shotgun (WGS) entry which is preliminary data.</text>
</comment>
<dbReference type="Proteomes" id="UP001054252">
    <property type="component" value="Unassembled WGS sequence"/>
</dbReference>
<keyword evidence="1" id="KW-1133">Transmembrane helix</keyword>
<feature type="transmembrane region" description="Helical" evidence="1">
    <location>
        <begin position="20"/>
        <end position="37"/>
    </location>
</feature>
<protein>
    <submittedName>
        <fullName evidence="2">Uncharacterized protein</fullName>
    </submittedName>
</protein>
<accession>A0AAV5K1B6</accession>
<dbReference type="AlphaFoldDB" id="A0AAV5K1B6"/>
<evidence type="ECO:0000313" key="3">
    <source>
        <dbReference type="Proteomes" id="UP001054252"/>
    </source>
</evidence>
<keyword evidence="1" id="KW-0472">Membrane</keyword>
<reference evidence="2 3" key="1">
    <citation type="journal article" date="2021" name="Commun. Biol.">
        <title>The genome of Shorea leprosula (Dipterocarpaceae) highlights the ecological relevance of drought in aseasonal tropical rainforests.</title>
        <authorList>
            <person name="Ng K.K.S."/>
            <person name="Kobayashi M.J."/>
            <person name="Fawcett J.A."/>
            <person name="Hatakeyama M."/>
            <person name="Paape T."/>
            <person name="Ng C.H."/>
            <person name="Ang C.C."/>
            <person name="Tnah L.H."/>
            <person name="Lee C.T."/>
            <person name="Nishiyama T."/>
            <person name="Sese J."/>
            <person name="O'Brien M.J."/>
            <person name="Copetti D."/>
            <person name="Mohd Noor M.I."/>
            <person name="Ong R.C."/>
            <person name="Putra M."/>
            <person name="Sireger I.Z."/>
            <person name="Indrioko S."/>
            <person name="Kosugi Y."/>
            <person name="Izuno A."/>
            <person name="Isagi Y."/>
            <person name="Lee S.L."/>
            <person name="Shimizu K.K."/>
        </authorList>
    </citation>
    <scope>NUCLEOTIDE SEQUENCE [LARGE SCALE GENOMIC DNA]</scope>
    <source>
        <strain evidence="2">214</strain>
    </source>
</reference>
<proteinExistence type="predicted"/>
<keyword evidence="3" id="KW-1185">Reference proteome</keyword>
<gene>
    <name evidence="2" type="ORF">SLEP1_g28917</name>
</gene>
<dbReference type="EMBL" id="BPVZ01000050">
    <property type="protein sequence ID" value="GKV18553.1"/>
    <property type="molecule type" value="Genomic_DNA"/>
</dbReference>
<organism evidence="2 3">
    <name type="scientific">Rubroshorea leprosula</name>
    <dbReference type="NCBI Taxonomy" id="152421"/>
    <lineage>
        <taxon>Eukaryota</taxon>
        <taxon>Viridiplantae</taxon>
        <taxon>Streptophyta</taxon>
        <taxon>Embryophyta</taxon>
        <taxon>Tracheophyta</taxon>
        <taxon>Spermatophyta</taxon>
        <taxon>Magnoliopsida</taxon>
        <taxon>eudicotyledons</taxon>
        <taxon>Gunneridae</taxon>
        <taxon>Pentapetalae</taxon>
        <taxon>rosids</taxon>
        <taxon>malvids</taxon>
        <taxon>Malvales</taxon>
        <taxon>Dipterocarpaceae</taxon>
        <taxon>Rubroshorea</taxon>
    </lineage>
</organism>
<evidence type="ECO:0000256" key="1">
    <source>
        <dbReference type="SAM" id="Phobius"/>
    </source>
</evidence>
<keyword evidence="1" id="KW-0812">Transmembrane</keyword>
<name>A0AAV5K1B6_9ROSI</name>